<keyword evidence="7 9" id="KW-0496">Mitochondrion</keyword>
<dbReference type="InterPro" id="IPR004686">
    <property type="entry name" value="Mtc"/>
</dbReference>
<dbReference type="VEuPathDB" id="FungiDB:ASPSYDRAFT_58280"/>
<evidence type="ECO:0000313" key="10">
    <source>
        <dbReference type="EMBL" id="OJJ59102.1"/>
    </source>
</evidence>
<proteinExistence type="inferred from homology"/>
<evidence type="ECO:0000256" key="5">
    <source>
        <dbReference type="ARBA" id="ARBA00022970"/>
    </source>
</evidence>
<protein>
    <recommendedName>
        <fullName evidence="9">Sidoreflexin</fullName>
    </recommendedName>
</protein>
<keyword evidence="5" id="KW-0029">Amino-acid transport</keyword>
<gene>
    <name evidence="10" type="ORF">ASPSYDRAFT_58280</name>
</gene>
<dbReference type="PANTHER" id="PTHR11153:SF6">
    <property type="entry name" value="SIDEROFLEXIN-5"/>
    <property type="match status" value="1"/>
</dbReference>
<dbReference type="Proteomes" id="UP000184356">
    <property type="component" value="Unassembled WGS sequence"/>
</dbReference>
<dbReference type="AlphaFoldDB" id="A0A1L9TI63"/>
<evidence type="ECO:0000256" key="3">
    <source>
        <dbReference type="ARBA" id="ARBA00022448"/>
    </source>
</evidence>
<evidence type="ECO:0000313" key="11">
    <source>
        <dbReference type="Proteomes" id="UP000184356"/>
    </source>
</evidence>
<dbReference type="Pfam" id="PF03820">
    <property type="entry name" value="SFXNs"/>
    <property type="match status" value="1"/>
</dbReference>
<evidence type="ECO:0000256" key="7">
    <source>
        <dbReference type="ARBA" id="ARBA00023128"/>
    </source>
</evidence>
<dbReference type="PANTHER" id="PTHR11153">
    <property type="entry name" value="SIDEROFLEXIN"/>
    <property type="match status" value="1"/>
</dbReference>
<evidence type="ECO:0000256" key="1">
    <source>
        <dbReference type="ARBA" id="ARBA00004225"/>
    </source>
</evidence>
<dbReference type="GO" id="GO:0005743">
    <property type="term" value="C:mitochondrial inner membrane"/>
    <property type="evidence" value="ECO:0007669"/>
    <property type="project" value="TreeGrafter"/>
</dbReference>
<evidence type="ECO:0000256" key="6">
    <source>
        <dbReference type="ARBA" id="ARBA00022989"/>
    </source>
</evidence>
<keyword evidence="6 9" id="KW-1133">Transmembrane helix</keyword>
<evidence type="ECO:0000256" key="8">
    <source>
        <dbReference type="ARBA" id="ARBA00023136"/>
    </source>
</evidence>
<dbReference type="NCBIfam" id="TIGR00798">
    <property type="entry name" value="mtc"/>
    <property type="match status" value="1"/>
</dbReference>
<organism evidence="10 11">
    <name type="scientific">Aspergillus sydowii CBS 593.65</name>
    <dbReference type="NCBI Taxonomy" id="1036612"/>
    <lineage>
        <taxon>Eukaryota</taxon>
        <taxon>Fungi</taxon>
        <taxon>Dikarya</taxon>
        <taxon>Ascomycota</taxon>
        <taxon>Pezizomycotina</taxon>
        <taxon>Eurotiomycetes</taxon>
        <taxon>Eurotiomycetidae</taxon>
        <taxon>Eurotiales</taxon>
        <taxon>Aspergillaceae</taxon>
        <taxon>Aspergillus</taxon>
        <taxon>Aspergillus subgen. Nidulantes</taxon>
    </lineage>
</organism>
<dbReference type="EMBL" id="KV878586">
    <property type="protein sequence ID" value="OJJ59102.1"/>
    <property type="molecule type" value="Genomic_DNA"/>
</dbReference>
<keyword evidence="8 9" id="KW-0472">Membrane</keyword>
<evidence type="ECO:0000256" key="4">
    <source>
        <dbReference type="ARBA" id="ARBA00022692"/>
    </source>
</evidence>
<dbReference type="OrthoDB" id="6608471at2759"/>
<dbReference type="GO" id="GO:0006865">
    <property type="term" value="P:amino acid transport"/>
    <property type="evidence" value="ECO:0007669"/>
    <property type="project" value="UniProtKB-KW"/>
</dbReference>
<keyword evidence="3" id="KW-0813">Transport</keyword>
<comment type="subcellular location">
    <subcellularLocation>
        <location evidence="1 9">Mitochondrion membrane</location>
        <topology evidence="1 9">Multi-pass membrane protein</topology>
    </subcellularLocation>
</comment>
<name>A0A1L9TI63_9EURO</name>
<evidence type="ECO:0000256" key="9">
    <source>
        <dbReference type="RuleBase" id="RU362000"/>
    </source>
</evidence>
<keyword evidence="4 9" id="KW-0812">Transmembrane</keyword>
<dbReference type="STRING" id="1036612.A0A1L9TI63"/>
<sequence length="329" mass="36007">MSGLPAKLKELPQSQYDLNTYWGRVQHAAGLCDPRMAFASKARLQQAKELVSSYRHGHIATVTPDVWTAKRLLDSTLHPDTGEPVFLPFRMSCFALSNLVVNAGMLTPGLTRNGIIFWQIMNQSLNVAINNANANKSSPLPYSTIAKSYIAAVSVSCSVALGLNSLIQRFKSPSGTTKRVLSRLTPFAAVTSASALNVLLMRSDEVRQGINIYPLRSQTSQSDEPMQPLGKSQRAAWVAISETAISRVLNAAPVMIIPPLILLRMERLALLRAYPSLLVPVNLGLIFSTSLVVLPLAIAAFPQRQVIDVAKLEPEFWDRAGMVEFNRGI</sequence>
<feature type="transmembrane region" description="Helical" evidence="9">
    <location>
        <begin position="277"/>
        <end position="301"/>
    </location>
</feature>
<reference evidence="11" key="1">
    <citation type="journal article" date="2017" name="Genome Biol.">
        <title>Comparative genomics reveals high biological diversity and specific adaptations in the industrially and medically important fungal genus Aspergillus.</title>
        <authorList>
            <person name="de Vries R.P."/>
            <person name="Riley R."/>
            <person name="Wiebenga A."/>
            <person name="Aguilar-Osorio G."/>
            <person name="Amillis S."/>
            <person name="Uchima C.A."/>
            <person name="Anderluh G."/>
            <person name="Asadollahi M."/>
            <person name="Askin M."/>
            <person name="Barry K."/>
            <person name="Battaglia E."/>
            <person name="Bayram O."/>
            <person name="Benocci T."/>
            <person name="Braus-Stromeyer S.A."/>
            <person name="Caldana C."/>
            <person name="Canovas D."/>
            <person name="Cerqueira G.C."/>
            <person name="Chen F."/>
            <person name="Chen W."/>
            <person name="Choi C."/>
            <person name="Clum A."/>
            <person name="Dos Santos R.A."/>
            <person name="Damasio A.R."/>
            <person name="Diallinas G."/>
            <person name="Emri T."/>
            <person name="Fekete E."/>
            <person name="Flipphi M."/>
            <person name="Freyberg S."/>
            <person name="Gallo A."/>
            <person name="Gournas C."/>
            <person name="Habgood R."/>
            <person name="Hainaut M."/>
            <person name="Harispe M.L."/>
            <person name="Henrissat B."/>
            <person name="Hilden K.S."/>
            <person name="Hope R."/>
            <person name="Hossain A."/>
            <person name="Karabika E."/>
            <person name="Karaffa L."/>
            <person name="Karanyi Z."/>
            <person name="Krasevec N."/>
            <person name="Kuo A."/>
            <person name="Kusch H."/>
            <person name="LaButti K."/>
            <person name="Lagendijk E.L."/>
            <person name="Lapidus A."/>
            <person name="Levasseur A."/>
            <person name="Lindquist E."/>
            <person name="Lipzen A."/>
            <person name="Logrieco A.F."/>
            <person name="MacCabe A."/>
            <person name="Maekelae M.R."/>
            <person name="Malavazi I."/>
            <person name="Melin P."/>
            <person name="Meyer V."/>
            <person name="Mielnichuk N."/>
            <person name="Miskei M."/>
            <person name="Molnar A.P."/>
            <person name="Mule G."/>
            <person name="Ngan C.Y."/>
            <person name="Orejas M."/>
            <person name="Orosz E."/>
            <person name="Ouedraogo J.P."/>
            <person name="Overkamp K.M."/>
            <person name="Park H.-S."/>
            <person name="Perrone G."/>
            <person name="Piumi F."/>
            <person name="Punt P.J."/>
            <person name="Ram A.F."/>
            <person name="Ramon A."/>
            <person name="Rauscher S."/>
            <person name="Record E."/>
            <person name="Riano-Pachon D.M."/>
            <person name="Robert V."/>
            <person name="Roehrig J."/>
            <person name="Ruller R."/>
            <person name="Salamov A."/>
            <person name="Salih N.S."/>
            <person name="Samson R.A."/>
            <person name="Sandor E."/>
            <person name="Sanguinetti M."/>
            <person name="Schuetze T."/>
            <person name="Sepcic K."/>
            <person name="Shelest E."/>
            <person name="Sherlock G."/>
            <person name="Sophianopoulou V."/>
            <person name="Squina F.M."/>
            <person name="Sun H."/>
            <person name="Susca A."/>
            <person name="Todd R.B."/>
            <person name="Tsang A."/>
            <person name="Unkles S.E."/>
            <person name="van de Wiele N."/>
            <person name="van Rossen-Uffink D."/>
            <person name="Oliveira J.V."/>
            <person name="Vesth T.C."/>
            <person name="Visser J."/>
            <person name="Yu J.-H."/>
            <person name="Zhou M."/>
            <person name="Andersen M.R."/>
            <person name="Archer D.B."/>
            <person name="Baker S.E."/>
            <person name="Benoit I."/>
            <person name="Brakhage A.A."/>
            <person name="Braus G.H."/>
            <person name="Fischer R."/>
            <person name="Frisvad J.C."/>
            <person name="Goldman G.H."/>
            <person name="Houbraken J."/>
            <person name="Oakley B."/>
            <person name="Pocsi I."/>
            <person name="Scazzocchio C."/>
            <person name="Seiboth B."/>
            <person name="vanKuyk P.A."/>
            <person name="Wortman J."/>
            <person name="Dyer P.S."/>
            <person name="Grigoriev I.V."/>
        </authorList>
    </citation>
    <scope>NUCLEOTIDE SEQUENCE [LARGE SCALE GENOMIC DNA]</scope>
    <source>
        <strain evidence="11">CBS 593.65</strain>
    </source>
</reference>
<dbReference type="GO" id="GO:0015075">
    <property type="term" value="F:monoatomic ion transmembrane transporter activity"/>
    <property type="evidence" value="ECO:0007669"/>
    <property type="project" value="InterPro"/>
</dbReference>
<comment type="caution">
    <text evidence="9">Lacks conserved residue(s) required for the propagation of feature annotation.</text>
</comment>
<dbReference type="GeneID" id="63765578"/>
<accession>A0A1L9TI63</accession>
<keyword evidence="11" id="KW-1185">Reference proteome</keyword>
<comment type="similarity">
    <text evidence="2 9">Belongs to the sideroflexin family.</text>
</comment>
<dbReference type="RefSeq" id="XP_040702908.1">
    <property type="nucleotide sequence ID" value="XM_040849505.1"/>
</dbReference>
<dbReference type="GO" id="GO:1990542">
    <property type="term" value="P:mitochondrial transmembrane transport"/>
    <property type="evidence" value="ECO:0007669"/>
    <property type="project" value="TreeGrafter"/>
</dbReference>
<evidence type="ECO:0000256" key="2">
    <source>
        <dbReference type="ARBA" id="ARBA00005974"/>
    </source>
</evidence>